<dbReference type="RefSeq" id="WP_085377827.1">
    <property type="nucleotide sequence ID" value="NZ_CP020612.1"/>
</dbReference>
<gene>
    <name evidence="1" type="ORF">B0A89_08840</name>
</gene>
<organism evidence="1 2">
    <name type="scientific">Paracoccus contaminans</name>
    <dbReference type="NCBI Taxonomy" id="1945662"/>
    <lineage>
        <taxon>Bacteria</taxon>
        <taxon>Pseudomonadati</taxon>
        <taxon>Pseudomonadota</taxon>
        <taxon>Alphaproteobacteria</taxon>
        <taxon>Rhodobacterales</taxon>
        <taxon>Paracoccaceae</taxon>
        <taxon>Paracoccus</taxon>
    </lineage>
</organism>
<sequence length="130" mass="13812">MPASSAPVDGVIVRRSARPGDGTSTSTVTEMFLLSPDGPRVLKAQLDEQFVGLVHPGQRAEIIRERDDGSRIAGTVSRVAPVFGSLAAAGQSAARGDEARTLEISVRLDGPRDQVDRLVLGQRLIARIAR</sequence>
<dbReference type="EMBL" id="CP020612">
    <property type="protein sequence ID" value="ARJ69711.1"/>
    <property type="molecule type" value="Genomic_DNA"/>
</dbReference>
<name>A0A1W6CXW6_9RHOB</name>
<dbReference type="OrthoDB" id="8794034at2"/>
<dbReference type="Gene3D" id="2.40.30.170">
    <property type="match status" value="1"/>
</dbReference>
<keyword evidence="2" id="KW-1185">Reference proteome</keyword>
<evidence type="ECO:0008006" key="3">
    <source>
        <dbReference type="Google" id="ProtNLM"/>
    </source>
</evidence>
<dbReference type="Proteomes" id="UP000193017">
    <property type="component" value="Chromosome"/>
</dbReference>
<dbReference type="STRING" id="1945662.B0A89_08840"/>
<accession>A0A1W6CXW6</accession>
<evidence type="ECO:0000313" key="1">
    <source>
        <dbReference type="EMBL" id="ARJ69711.1"/>
    </source>
</evidence>
<protein>
    <recommendedName>
        <fullName evidence="3">RND efflux pump membrane fusion protein barrel-sandwich domain-containing protein</fullName>
    </recommendedName>
</protein>
<dbReference type="KEGG" id="pcon:B0A89_08840"/>
<dbReference type="AlphaFoldDB" id="A0A1W6CXW6"/>
<reference evidence="1 2" key="1">
    <citation type="submission" date="2017-03" db="EMBL/GenBank/DDBJ databases">
        <title>Genome sequence of Paracoccus contaminans isolated from a water microcosm.</title>
        <authorList>
            <person name="Aurass P."/>
            <person name="Karste S."/>
            <person name="Trost E."/>
            <person name="Glaeser S.P."/>
            <person name="Kaempfer P."/>
            <person name="Flieger A."/>
        </authorList>
    </citation>
    <scope>NUCLEOTIDE SEQUENCE [LARGE SCALE GENOMIC DNA]</scope>
    <source>
        <strain evidence="2">RKI 16-01929T\LMG 29738T\CCM 8701T\CIP 111112T</strain>
    </source>
</reference>
<proteinExistence type="predicted"/>
<evidence type="ECO:0000313" key="2">
    <source>
        <dbReference type="Proteomes" id="UP000193017"/>
    </source>
</evidence>